<gene>
    <name evidence="3" type="ORF">GCM10023116_07790</name>
</gene>
<keyword evidence="2" id="KW-0812">Transmembrane</keyword>
<accession>A0ABP8UXE7</accession>
<organism evidence="3 4">
    <name type="scientific">Kistimonas scapharcae</name>
    <dbReference type="NCBI Taxonomy" id="1036133"/>
    <lineage>
        <taxon>Bacteria</taxon>
        <taxon>Pseudomonadati</taxon>
        <taxon>Pseudomonadota</taxon>
        <taxon>Gammaproteobacteria</taxon>
        <taxon>Oceanospirillales</taxon>
        <taxon>Endozoicomonadaceae</taxon>
        <taxon>Kistimonas</taxon>
    </lineage>
</organism>
<evidence type="ECO:0000313" key="4">
    <source>
        <dbReference type="Proteomes" id="UP001500604"/>
    </source>
</evidence>
<keyword evidence="2" id="KW-1133">Transmembrane helix</keyword>
<dbReference type="RefSeq" id="WP_345194165.1">
    <property type="nucleotide sequence ID" value="NZ_BAABFL010000080.1"/>
</dbReference>
<evidence type="ECO:0000313" key="3">
    <source>
        <dbReference type="EMBL" id="GAA4648510.1"/>
    </source>
</evidence>
<proteinExistence type="predicted"/>
<sequence length="283" mass="31373">MRATFNNFVGRGGSSVGLPLDGKQTISSKRHLGERSDGQQVTGDKIIEDFRVTTTEEEKPFDVDPTGVGGGPRKKIEDDFMGLFQQPENQDNLIQFIQQHFLLMLQNALLHAAMNQAPQNNPVEPLEDPLESSSEGSVSSQDDDVGEGNDEECMSLCCGSLKFICLMPFCLLFSSVVSIVVGAAYSAFVSFKCARGVSTYLYDISSCLYPLAIMLGSLVFVCTFVVVLPVSSVFWFGYMLYTLADAIIRDFPSHDEFLRPYPNPEHCYQHVYNLFVPVGRDEV</sequence>
<feature type="transmembrane region" description="Helical" evidence="2">
    <location>
        <begin position="208"/>
        <end position="241"/>
    </location>
</feature>
<feature type="region of interest" description="Disordered" evidence="1">
    <location>
        <begin position="53"/>
        <end position="72"/>
    </location>
</feature>
<keyword evidence="4" id="KW-1185">Reference proteome</keyword>
<feature type="region of interest" description="Disordered" evidence="1">
    <location>
        <begin position="118"/>
        <end position="147"/>
    </location>
</feature>
<evidence type="ECO:0000256" key="2">
    <source>
        <dbReference type="SAM" id="Phobius"/>
    </source>
</evidence>
<keyword evidence="2" id="KW-0472">Membrane</keyword>
<protein>
    <submittedName>
        <fullName evidence="3">Uncharacterized protein</fullName>
    </submittedName>
</protein>
<name>A0ABP8UXE7_9GAMM</name>
<comment type="caution">
    <text evidence="3">The sequence shown here is derived from an EMBL/GenBank/DDBJ whole genome shotgun (WGS) entry which is preliminary data.</text>
</comment>
<reference evidence="4" key="1">
    <citation type="journal article" date="2019" name="Int. J. Syst. Evol. Microbiol.">
        <title>The Global Catalogue of Microorganisms (GCM) 10K type strain sequencing project: providing services to taxonomists for standard genome sequencing and annotation.</title>
        <authorList>
            <consortium name="The Broad Institute Genomics Platform"/>
            <consortium name="The Broad Institute Genome Sequencing Center for Infectious Disease"/>
            <person name="Wu L."/>
            <person name="Ma J."/>
        </authorList>
    </citation>
    <scope>NUCLEOTIDE SEQUENCE [LARGE SCALE GENOMIC DNA]</scope>
    <source>
        <strain evidence="4">JCM 17805</strain>
    </source>
</reference>
<evidence type="ECO:0000256" key="1">
    <source>
        <dbReference type="SAM" id="MobiDB-lite"/>
    </source>
</evidence>
<dbReference type="EMBL" id="BAABFL010000080">
    <property type="protein sequence ID" value="GAA4648510.1"/>
    <property type="molecule type" value="Genomic_DNA"/>
</dbReference>
<dbReference type="Proteomes" id="UP001500604">
    <property type="component" value="Unassembled WGS sequence"/>
</dbReference>
<feature type="compositionally biased region" description="Basic and acidic residues" evidence="1">
    <location>
        <begin position="53"/>
        <end position="62"/>
    </location>
</feature>
<feature type="compositionally biased region" description="Low complexity" evidence="1">
    <location>
        <begin position="131"/>
        <end position="140"/>
    </location>
</feature>
<feature type="transmembrane region" description="Helical" evidence="2">
    <location>
        <begin position="163"/>
        <end position="188"/>
    </location>
</feature>